<dbReference type="InterPro" id="IPR016166">
    <property type="entry name" value="FAD-bd_PCMH"/>
</dbReference>
<evidence type="ECO:0000256" key="4">
    <source>
        <dbReference type="ARBA" id="ARBA00022989"/>
    </source>
</evidence>
<evidence type="ECO:0000256" key="1">
    <source>
        <dbReference type="ARBA" id="ARBA00004167"/>
    </source>
</evidence>
<dbReference type="PANTHER" id="PTHR10801">
    <property type="entry name" value="24-DEHYDROCHOLESTEROL REDUCTASE"/>
    <property type="match status" value="1"/>
</dbReference>
<organism evidence="8 9">
    <name type="scientific">Patellaria atrata CBS 101060</name>
    <dbReference type="NCBI Taxonomy" id="1346257"/>
    <lineage>
        <taxon>Eukaryota</taxon>
        <taxon>Fungi</taxon>
        <taxon>Dikarya</taxon>
        <taxon>Ascomycota</taxon>
        <taxon>Pezizomycotina</taxon>
        <taxon>Dothideomycetes</taxon>
        <taxon>Dothideomycetes incertae sedis</taxon>
        <taxon>Patellariales</taxon>
        <taxon>Patellariaceae</taxon>
        <taxon>Patellaria</taxon>
    </lineage>
</organism>
<proteinExistence type="predicted"/>
<evidence type="ECO:0000256" key="5">
    <source>
        <dbReference type="ARBA" id="ARBA00023002"/>
    </source>
</evidence>
<evidence type="ECO:0000256" key="3">
    <source>
        <dbReference type="ARBA" id="ARBA00022692"/>
    </source>
</evidence>
<keyword evidence="6" id="KW-0472">Membrane</keyword>
<dbReference type="Gene3D" id="3.30.465.10">
    <property type="match status" value="1"/>
</dbReference>
<dbReference type="OrthoDB" id="415825at2759"/>
<keyword evidence="3" id="KW-0812">Transmembrane</keyword>
<evidence type="ECO:0000256" key="6">
    <source>
        <dbReference type="ARBA" id="ARBA00023136"/>
    </source>
</evidence>
<dbReference type="EC" id="1.3.1.72" evidence="2"/>
<accession>A0A9P4S4K0</accession>
<evidence type="ECO:0000256" key="2">
    <source>
        <dbReference type="ARBA" id="ARBA00012405"/>
    </source>
</evidence>
<dbReference type="GO" id="GO:0005737">
    <property type="term" value="C:cytoplasm"/>
    <property type="evidence" value="ECO:0007669"/>
    <property type="project" value="TreeGrafter"/>
</dbReference>
<name>A0A9P4S4K0_9PEZI</name>
<protein>
    <recommendedName>
        <fullName evidence="2">Delta(24)-sterol reductase</fullName>
        <ecNumber evidence="2">1.3.1.72</ecNumber>
    </recommendedName>
</protein>
<keyword evidence="9" id="KW-1185">Reference proteome</keyword>
<dbReference type="GO" id="GO:0016020">
    <property type="term" value="C:membrane"/>
    <property type="evidence" value="ECO:0007669"/>
    <property type="project" value="UniProtKB-SubCell"/>
</dbReference>
<comment type="subcellular location">
    <subcellularLocation>
        <location evidence="1">Membrane</location>
        <topology evidence="1">Single-pass membrane protein</topology>
    </subcellularLocation>
</comment>
<evidence type="ECO:0000313" key="9">
    <source>
        <dbReference type="Proteomes" id="UP000799429"/>
    </source>
</evidence>
<keyword evidence="4" id="KW-1133">Transmembrane helix</keyword>
<dbReference type="AlphaFoldDB" id="A0A9P4S4K0"/>
<comment type="caution">
    <text evidence="8">The sequence shown here is derived from an EMBL/GenBank/DDBJ whole genome shotgun (WGS) entry which is preliminary data.</text>
</comment>
<dbReference type="InterPro" id="IPR016169">
    <property type="entry name" value="FAD-bd_PCMH_sub2"/>
</dbReference>
<feature type="domain" description="FAD-binding PCMH-type" evidence="7">
    <location>
        <begin position="1"/>
        <end position="179"/>
    </location>
</feature>
<dbReference type="PROSITE" id="PS51387">
    <property type="entry name" value="FAD_PCMH"/>
    <property type="match status" value="1"/>
</dbReference>
<evidence type="ECO:0000259" key="7">
    <source>
        <dbReference type="PROSITE" id="PS51387"/>
    </source>
</evidence>
<gene>
    <name evidence="8" type="ORF">M501DRAFT_997348</name>
</gene>
<keyword evidence="5" id="KW-0560">Oxidoreductase</keyword>
<dbReference type="GO" id="GO:0050614">
    <property type="term" value="F:Delta24-sterol reductase activity"/>
    <property type="evidence" value="ECO:0007669"/>
    <property type="project" value="UniProtKB-EC"/>
</dbReference>
<evidence type="ECO:0000313" key="8">
    <source>
        <dbReference type="EMBL" id="KAF2836108.1"/>
    </source>
</evidence>
<reference evidence="8" key="1">
    <citation type="journal article" date="2020" name="Stud. Mycol.">
        <title>101 Dothideomycetes genomes: a test case for predicting lifestyles and emergence of pathogens.</title>
        <authorList>
            <person name="Haridas S."/>
            <person name="Albert R."/>
            <person name="Binder M."/>
            <person name="Bloem J."/>
            <person name="Labutti K."/>
            <person name="Salamov A."/>
            <person name="Andreopoulos B."/>
            <person name="Baker S."/>
            <person name="Barry K."/>
            <person name="Bills G."/>
            <person name="Bluhm B."/>
            <person name="Cannon C."/>
            <person name="Castanera R."/>
            <person name="Culley D."/>
            <person name="Daum C."/>
            <person name="Ezra D."/>
            <person name="Gonzalez J."/>
            <person name="Henrissat B."/>
            <person name="Kuo A."/>
            <person name="Liang C."/>
            <person name="Lipzen A."/>
            <person name="Lutzoni F."/>
            <person name="Magnuson J."/>
            <person name="Mondo S."/>
            <person name="Nolan M."/>
            <person name="Ohm R."/>
            <person name="Pangilinan J."/>
            <person name="Park H.-J."/>
            <person name="Ramirez L."/>
            <person name="Alfaro M."/>
            <person name="Sun H."/>
            <person name="Tritt A."/>
            <person name="Yoshinaga Y."/>
            <person name="Zwiers L.-H."/>
            <person name="Turgeon B."/>
            <person name="Goodwin S."/>
            <person name="Spatafora J."/>
            <person name="Crous P."/>
            <person name="Grigoriev I."/>
        </authorList>
    </citation>
    <scope>NUCLEOTIDE SEQUENCE</scope>
    <source>
        <strain evidence="8">CBS 101060</strain>
    </source>
</reference>
<dbReference type="InterPro" id="IPR006094">
    <property type="entry name" value="Oxid_FAD_bind_N"/>
</dbReference>
<dbReference type="Proteomes" id="UP000799429">
    <property type="component" value="Unassembled WGS sequence"/>
</dbReference>
<dbReference type="Pfam" id="PF01565">
    <property type="entry name" value="FAD_binding_4"/>
    <property type="match status" value="1"/>
</dbReference>
<dbReference type="SUPFAM" id="SSF56176">
    <property type="entry name" value="FAD-binding/transporter-associated domain-like"/>
    <property type="match status" value="1"/>
</dbReference>
<sequence length="510" mass="57878">MSSSRRTIDDALRHEHDNAVGVLGDKIAEFSQKSEKFRVFHGSTNSTRITHFEREKMLDLTSFTRIIEIDVEKKIALVEPNVPMDELVKATLEYSLVPPVVMEFPGITVGGGFAGTGGESSSFRYGFFNKIVNWIEIILATGERVKASPTQLPDLFFGAAGSFGTLGVITLLEVQLISAKRFVQLQYTHVESLEQAIQEIDSAMEEKSMHIDYIDGILYSRDSGMIMLGTLTDEFETKSPKVRQFSRKWDPWFYLHVQKLGKQHQEPVTEYIPLVDYLFRYDRGAFWTGRYAFKRFHAPFNSATRFLLDPLLHTRKMYQALNVSGYSQQYIIQDLAMPFGTVQRFIEYVDEDLGIYPLWLCPLKMDSAESVPLRAKIGIQSHHDTPTEGTGASTSSVATPKFLLNVGVWGPGPRVQDRFAAVNRALEAKVRELGGFKWLYANAYYTEQEFWSIYNREWYEELREKYGAAKLPSVYDKVKAKEFKGKVNVVSGIRGILAAVRGGTGHLFSK</sequence>
<dbReference type="InterPro" id="IPR036318">
    <property type="entry name" value="FAD-bd_PCMH-like_sf"/>
</dbReference>
<dbReference type="GO" id="GO:0008202">
    <property type="term" value="P:steroid metabolic process"/>
    <property type="evidence" value="ECO:0007669"/>
    <property type="project" value="TreeGrafter"/>
</dbReference>
<dbReference type="EMBL" id="MU006105">
    <property type="protein sequence ID" value="KAF2836108.1"/>
    <property type="molecule type" value="Genomic_DNA"/>
</dbReference>
<dbReference type="GO" id="GO:0000246">
    <property type="term" value="F:Delta24(24-1) sterol reductase activity"/>
    <property type="evidence" value="ECO:0007669"/>
    <property type="project" value="TreeGrafter"/>
</dbReference>
<dbReference type="PANTHER" id="PTHR10801:SF0">
    <property type="entry name" value="DELTA(24)-STEROL REDUCTASE"/>
    <property type="match status" value="1"/>
</dbReference>
<dbReference type="GO" id="GO:0071949">
    <property type="term" value="F:FAD binding"/>
    <property type="evidence" value="ECO:0007669"/>
    <property type="project" value="InterPro"/>
</dbReference>
<dbReference type="InterPro" id="IPR040165">
    <property type="entry name" value="Diminuto-like"/>
</dbReference>